<evidence type="ECO:0000256" key="3">
    <source>
        <dbReference type="ARBA" id="ARBA00023242"/>
    </source>
</evidence>
<organism evidence="6">
    <name type="scientific">Blastobotrys adeninivorans</name>
    <name type="common">Yeast</name>
    <name type="synonym">Arxula adeninivorans</name>
    <dbReference type="NCBI Taxonomy" id="409370"/>
    <lineage>
        <taxon>Eukaryota</taxon>
        <taxon>Fungi</taxon>
        <taxon>Dikarya</taxon>
        <taxon>Ascomycota</taxon>
        <taxon>Saccharomycotina</taxon>
        <taxon>Dipodascomycetes</taxon>
        <taxon>Dipodascales</taxon>
        <taxon>Trichomonascaceae</taxon>
        <taxon>Blastobotrys</taxon>
    </lineage>
</organism>
<dbReference type="Pfam" id="PF13874">
    <property type="entry name" value="Nup54"/>
    <property type="match status" value="1"/>
</dbReference>
<sequence length="300" mass="33564">MFAQSQFQQSQGQGQQQQGLNQSLMQSQPAPGASVGPGSVIAGPISVQDQVQRVVEAWDPSSPNCAFQHYFYNKVPSDQVMLYQKPPNHSQEKWDAAIAARPDNSSVPVLAVGFSDLQKRAALQEVQVAAYRQRMHEIDKKLDYLTTRHDLHNTVRAAEMKARHEKLVQRTLALAAKIQVLKARGFVLRPDEEMLKKRLEQLNREIDDPAVFGRINEVWARLTVLRDRAQNGGTFATNGSAQGANGTVASRPAPSLDWERDKDQLEKVAHILRGQQKGIAFLSQVLQEDIKEADKVLERN</sequence>
<keyword evidence="2" id="KW-0813">Transport</keyword>
<evidence type="ECO:0000256" key="1">
    <source>
        <dbReference type="ARBA" id="ARBA00004123"/>
    </source>
</evidence>
<feature type="compositionally biased region" description="Polar residues" evidence="4">
    <location>
        <begin position="235"/>
        <end position="248"/>
    </location>
</feature>
<dbReference type="PANTHER" id="PTHR13000:SF0">
    <property type="entry name" value="NUCLEOPORIN P54"/>
    <property type="match status" value="1"/>
</dbReference>
<gene>
    <name evidence="6" type="ORF">GNLVRS02_ARAD1A09020g</name>
</gene>
<name>A0A060T2K0_BLAAD</name>
<dbReference type="GO" id="GO:0006999">
    <property type="term" value="P:nuclear pore organization"/>
    <property type="evidence" value="ECO:0007669"/>
    <property type="project" value="TreeGrafter"/>
</dbReference>
<dbReference type="PhylomeDB" id="A0A060T2K0"/>
<dbReference type="GO" id="GO:0006607">
    <property type="term" value="P:NLS-bearing protein import into nucleus"/>
    <property type="evidence" value="ECO:0007669"/>
    <property type="project" value="TreeGrafter"/>
</dbReference>
<feature type="region of interest" description="Disordered" evidence="4">
    <location>
        <begin position="1"/>
        <end position="41"/>
    </location>
</feature>
<dbReference type="EMBL" id="HG937691">
    <property type="protein sequence ID" value="CDP33421.1"/>
    <property type="molecule type" value="Genomic_DNA"/>
</dbReference>
<proteinExistence type="predicted"/>
<evidence type="ECO:0000256" key="4">
    <source>
        <dbReference type="SAM" id="MobiDB-lite"/>
    </source>
</evidence>
<dbReference type="InterPro" id="IPR025712">
    <property type="entry name" value="Nup54_alpha-helical_dom"/>
</dbReference>
<dbReference type="Gene3D" id="1.20.5.490">
    <property type="entry name" value="Single helix bin"/>
    <property type="match status" value="1"/>
</dbReference>
<feature type="compositionally biased region" description="Low complexity" evidence="4">
    <location>
        <begin position="1"/>
        <end position="28"/>
    </location>
</feature>
<reference evidence="6" key="2">
    <citation type="submission" date="2014-06" db="EMBL/GenBank/DDBJ databases">
        <title>The complete genome of Blastobotrys (Arxula) adeninivorans LS3 - a yeast of biotechnological interest.</title>
        <authorList>
            <person name="Kunze G."/>
            <person name="Gaillardin C."/>
            <person name="Czernicka M."/>
            <person name="Durrens P."/>
            <person name="Martin T."/>
            <person name="Boer E."/>
            <person name="Gabaldon T."/>
            <person name="Cruz J."/>
            <person name="Talla E."/>
            <person name="Marck C."/>
            <person name="Goffeau A."/>
            <person name="Barbe V."/>
            <person name="Baret P."/>
            <person name="Baronian K."/>
            <person name="Beier S."/>
            <person name="Bleykasten C."/>
            <person name="Bode R."/>
            <person name="Casaregola S."/>
            <person name="Despons L."/>
            <person name="Fairhead C."/>
            <person name="Giersberg M."/>
            <person name="Gierski P."/>
            <person name="Hahnel U."/>
            <person name="Hartmann A."/>
            <person name="Jankowska D."/>
            <person name="Jubin C."/>
            <person name="Jung P."/>
            <person name="Lafontaine I."/>
            <person name="Leh-Louis V."/>
            <person name="Lemaire M."/>
            <person name="Marcet-Houben M."/>
            <person name="Mascher M."/>
            <person name="Morel G."/>
            <person name="Richard G.-F."/>
            <person name="Riechen J."/>
            <person name="Sacerdot C."/>
            <person name="Sarkar A."/>
            <person name="Savel G."/>
            <person name="Schacherer J."/>
            <person name="Sherman D."/>
            <person name="Straub M.-L."/>
            <person name="Stein N."/>
            <person name="Thierry A."/>
            <person name="Trautwein-Schult A."/>
            <person name="Westhof E."/>
            <person name="Worch S."/>
            <person name="Dujon B."/>
            <person name="Souciet J.-L."/>
            <person name="Wincker P."/>
            <person name="Scholz U."/>
            <person name="Neuveglise N."/>
        </authorList>
    </citation>
    <scope>NUCLEOTIDE SEQUENCE</scope>
    <source>
        <strain evidence="6">LS3</strain>
    </source>
</reference>
<dbReference type="PANTHER" id="PTHR13000">
    <property type="entry name" value="NUCLEOPORIN P54"/>
    <property type="match status" value="1"/>
</dbReference>
<evidence type="ECO:0000313" key="6">
    <source>
        <dbReference type="EMBL" id="CDP33421.1"/>
    </source>
</evidence>
<evidence type="ECO:0000256" key="2">
    <source>
        <dbReference type="ARBA" id="ARBA00022448"/>
    </source>
</evidence>
<dbReference type="InterPro" id="IPR024864">
    <property type="entry name" value="Nup54/Nup57/Nup44"/>
</dbReference>
<dbReference type="GO" id="GO:0036228">
    <property type="term" value="P:protein localization to nuclear inner membrane"/>
    <property type="evidence" value="ECO:0007669"/>
    <property type="project" value="TreeGrafter"/>
</dbReference>
<dbReference type="GO" id="GO:0044613">
    <property type="term" value="C:nuclear pore central transport channel"/>
    <property type="evidence" value="ECO:0007669"/>
    <property type="project" value="TreeGrafter"/>
</dbReference>
<dbReference type="GO" id="GO:0017056">
    <property type="term" value="F:structural constituent of nuclear pore"/>
    <property type="evidence" value="ECO:0007669"/>
    <property type="project" value="TreeGrafter"/>
</dbReference>
<reference evidence="6" key="1">
    <citation type="submission" date="2014-02" db="EMBL/GenBank/DDBJ databases">
        <authorList>
            <person name="Genoscope - CEA"/>
        </authorList>
    </citation>
    <scope>NUCLEOTIDE SEQUENCE</scope>
    <source>
        <strain evidence="6">LS3</strain>
    </source>
</reference>
<evidence type="ECO:0000259" key="5">
    <source>
        <dbReference type="Pfam" id="PF13874"/>
    </source>
</evidence>
<keyword evidence="3" id="KW-0539">Nucleus</keyword>
<feature type="domain" description="Nucleoporin Nup54 alpha-helical" evidence="5">
    <location>
        <begin position="85"/>
        <end position="222"/>
    </location>
</feature>
<comment type="subcellular location">
    <subcellularLocation>
        <location evidence="1">Nucleus</location>
    </subcellularLocation>
</comment>
<protein>
    <submittedName>
        <fullName evidence="6">ARAD1A09020p</fullName>
    </submittedName>
</protein>
<accession>A0A060T2K0</accession>
<feature type="region of interest" description="Disordered" evidence="4">
    <location>
        <begin position="235"/>
        <end position="256"/>
    </location>
</feature>
<dbReference type="AlphaFoldDB" id="A0A060T2K0"/>